<name>A0ABW1AJW3_9ACTN</name>
<dbReference type="Gene3D" id="1.10.1660.10">
    <property type="match status" value="1"/>
</dbReference>
<dbReference type="PANTHER" id="PTHR30204">
    <property type="entry name" value="REDOX-CYCLING DRUG-SENSING TRANSCRIPTIONAL ACTIVATOR SOXR"/>
    <property type="match status" value="1"/>
</dbReference>
<evidence type="ECO:0000256" key="2">
    <source>
        <dbReference type="SAM" id="MobiDB-lite"/>
    </source>
</evidence>
<dbReference type="PROSITE" id="PS50937">
    <property type="entry name" value="HTH_MERR_2"/>
    <property type="match status" value="1"/>
</dbReference>
<keyword evidence="4" id="KW-0346">Stress response</keyword>
<comment type="caution">
    <text evidence="4">The sequence shown here is derived from an EMBL/GenBank/DDBJ whole genome shotgun (WGS) entry which is preliminary data.</text>
</comment>
<dbReference type="SUPFAM" id="SSF46955">
    <property type="entry name" value="Putative DNA-binding domain"/>
    <property type="match status" value="1"/>
</dbReference>
<gene>
    <name evidence="4" type="ORF">ACFPZN_55015</name>
</gene>
<dbReference type="InterPro" id="IPR047057">
    <property type="entry name" value="MerR_fam"/>
</dbReference>
<evidence type="ECO:0000259" key="3">
    <source>
        <dbReference type="PROSITE" id="PS50937"/>
    </source>
</evidence>
<proteinExistence type="predicted"/>
<organism evidence="4 5">
    <name type="scientific">Actinomadura rugatobispora</name>
    <dbReference type="NCBI Taxonomy" id="1994"/>
    <lineage>
        <taxon>Bacteria</taxon>
        <taxon>Bacillati</taxon>
        <taxon>Actinomycetota</taxon>
        <taxon>Actinomycetes</taxon>
        <taxon>Streptosporangiales</taxon>
        <taxon>Thermomonosporaceae</taxon>
        <taxon>Actinomadura</taxon>
    </lineage>
</organism>
<dbReference type="EMBL" id="JBHSON010000183">
    <property type="protein sequence ID" value="MFC5754786.1"/>
    <property type="molecule type" value="Genomic_DNA"/>
</dbReference>
<dbReference type="InterPro" id="IPR009061">
    <property type="entry name" value="DNA-bd_dom_put_sf"/>
</dbReference>
<reference evidence="5" key="1">
    <citation type="journal article" date="2019" name="Int. J. Syst. Evol. Microbiol.">
        <title>The Global Catalogue of Microorganisms (GCM) 10K type strain sequencing project: providing services to taxonomists for standard genome sequencing and annotation.</title>
        <authorList>
            <consortium name="The Broad Institute Genomics Platform"/>
            <consortium name="The Broad Institute Genome Sequencing Center for Infectious Disease"/>
            <person name="Wu L."/>
            <person name="Ma J."/>
        </authorList>
    </citation>
    <scope>NUCLEOTIDE SEQUENCE [LARGE SCALE GENOMIC DNA]</scope>
    <source>
        <strain evidence="5">KCTC 42087</strain>
    </source>
</reference>
<dbReference type="CDD" id="cd04766">
    <property type="entry name" value="HTH_HspR"/>
    <property type="match status" value="1"/>
</dbReference>
<keyword evidence="5" id="KW-1185">Reference proteome</keyword>
<accession>A0ABW1AJW3</accession>
<dbReference type="RefSeq" id="WP_378293233.1">
    <property type="nucleotide sequence ID" value="NZ_JBHSON010000183.1"/>
</dbReference>
<dbReference type="PROSITE" id="PS00552">
    <property type="entry name" value="HTH_MERR_1"/>
    <property type="match status" value="1"/>
</dbReference>
<dbReference type="InterPro" id="IPR000551">
    <property type="entry name" value="MerR-type_HTH_dom"/>
</dbReference>
<feature type="region of interest" description="Disordered" evidence="2">
    <location>
        <begin position="119"/>
        <end position="139"/>
    </location>
</feature>
<evidence type="ECO:0000313" key="5">
    <source>
        <dbReference type="Proteomes" id="UP001596074"/>
    </source>
</evidence>
<dbReference type="SMART" id="SM00422">
    <property type="entry name" value="HTH_MERR"/>
    <property type="match status" value="1"/>
</dbReference>
<dbReference type="Pfam" id="PF13411">
    <property type="entry name" value="MerR_1"/>
    <property type="match status" value="1"/>
</dbReference>
<evidence type="ECO:0000313" key="4">
    <source>
        <dbReference type="EMBL" id="MFC5754786.1"/>
    </source>
</evidence>
<keyword evidence="1" id="KW-0238">DNA-binding</keyword>
<sequence>MDAVGEDTPVYVISVAAELSGLHPQTLRTYDRLGLVCPKRTSGRGRRYCARDIVTLREIRRLTQEEGINLAGIRYIFTLEREAELLRGEVGRLRGLVGRLRDELESTRAVAARLARLRRGSGQDGARTPPPAGRADVVLARRRLTD</sequence>
<protein>
    <submittedName>
        <fullName evidence="4">Heat shock protein transcriptional repressor HspR</fullName>
    </submittedName>
</protein>
<evidence type="ECO:0000256" key="1">
    <source>
        <dbReference type="ARBA" id="ARBA00023125"/>
    </source>
</evidence>
<dbReference type="PANTHER" id="PTHR30204:SF58">
    <property type="entry name" value="HTH-TYPE TRANSCRIPTIONAL REGULATOR YFMP"/>
    <property type="match status" value="1"/>
</dbReference>
<feature type="domain" description="HTH merR-type" evidence="3">
    <location>
        <begin position="10"/>
        <end position="79"/>
    </location>
</feature>
<dbReference type="NCBIfam" id="NF047375">
    <property type="entry name" value="HeatShock_HspR"/>
    <property type="match status" value="1"/>
</dbReference>
<dbReference type="Proteomes" id="UP001596074">
    <property type="component" value="Unassembled WGS sequence"/>
</dbReference>